<keyword evidence="2" id="KW-0689">Ribosomal protein</keyword>
<evidence type="ECO:0000313" key="7">
    <source>
        <dbReference type="Proteomes" id="UP000177967"/>
    </source>
</evidence>
<keyword evidence="3" id="KW-0687">Ribonucleoprotein</keyword>
<name>A0A1G1UZ19_9BACT</name>
<dbReference type="PANTHER" id="PTHR14413">
    <property type="entry name" value="RIBOSOMAL PROTEIN L17"/>
    <property type="match status" value="1"/>
</dbReference>
<evidence type="ECO:0000256" key="1">
    <source>
        <dbReference type="ARBA" id="ARBA00008777"/>
    </source>
</evidence>
<dbReference type="PANTHER" id="PTHR14413:SF16">
    <property type="entry name" value="LARGE RIBOSOMAL SUBUNIT PROTEIN BL17M"/>
    <property type="match status" value="1"/>
</dbReference>
<feature type="region of interest" description="Disordered" evidence="5">
    <location>
        <begin position="120"/>
        <end position="150"/>
    </location>
</feature>
<evidence type="ECO:0000256" key="3">
    <source>
        <dbReference type="ARBA" id="ARBA00023274"/>
    </source>
</evidence>
<gene>
    <name evidence="6" type="ORF">A2782_00705</name>
</gene>
<dbReference type="Proteomes" id="UP000177967">
    <property type="component" value="Unassembled WGS sequence"/>
</dbReference>
<proteinExistence type="inferred from homology"/>
<protein>
    <recommendedName>
        <fullName evidence="4">50S ribosomal protein L17</fullName>
    </recommendedName>
</protein>
<dbReference type="STRING" id="1797513.A2782_00705"/>
<sequence length="150" mass="16537">MLKRSSVRKLGRSKNARTALLRSISRNLFENGVVETSDVRAKVVRAYVDRLLRSSGNLMLDQRKIASTLGVGRELVYRIARLCASIPNGRSSTRIVKIGARVGDNSPRVKLELLTKLAPPKAKVKPKEEAKSAKKTEGKKKVTPKASSRT</sequence>
<reference evidence="6 7" key="1">
    <citation type="journal article" date="2016" name="Nat. Commun.">
        <title>Thousands of microbial genomes shed light on interconnected biogeochemical processes in an aquifer system.</title>
        <authorList>
            <person name="Anantharaman K."/>
            <person name="Brown C.T."/>
            <person name="Hug L.A."/>
            <person name="Sharon I."/>
            <person name="Castelle C.J."/>
            <person name="Probst A.J."/>
            <person name="Thomas B.C."/>
            <person name="Singh A."/>
            <person name="Wilkins M.J."/>
            <person name="Karaoz U."/>
            <person name="Brodie E.L."/>
            <person name="Williams K.H."/>
            <person name="Hubbard S.S."/>
            <person name="Banfield J.F."/>
        </authorList>
    </citation>
    <scope>NUCLEOTIDE SEQUENCE [LARGE SCALE GENOMIC DNA]</scope>
</reference>
<dbReference type="InterPro" id="IPR036373">
    <property type="entry name" value="Ribosomal_bL17_sf"/>
</dbReference>
<evidence type="ECO:0000256" key="2">
    <source>
        <dbReference type="ARBA" id="ARBA00022980"/>
    </source>
</evidence>
<comment type="caution">
    <text evidence="6">The sequence shown here is derived from an EMBL/GenBank/DDBJ whole genome shotgun (WGS) entry which is preliminary data.</text>
</comment>
<evidence type="ECO:0000313" key="6">
    <source>
        <dbReference type="EMBL" id="OGY08331.1"/>
    </source>
</evidence>
<evidence type="ECO:0000256" key="5">
    <source>
        <dbReference type="SAM" id="MobiDB-lite"/>
    </source>
</evidence>
<comment type="similarity">
    <text evidence="1">Belongs to the bacterial ribosomal protein bL17 family.</text>
</comment>
<dbReference type="EMBL" id="MHBW01000029">
    <property type="protein sequence ID" value="OGY08331.1"/>
    <property type="molecule type" value="Genomic_DNA"/>
</dbReference>
<dbReference type="AlphaFoldDB" id="A0A1G1UZ19"/>
<dbReference type="GO" id="GO:0006412">
    <property type="term" value="P:translation"/>
    <property type="evidence" value="ECO:0007669"/>
    <property type="project" value="InterPro"/>
</dbReference>
<feature type="compositionally biased region" description="Basic and acidic residues" evidence="5">
    <location>
        <begin position="125"/>
        <end position="140"/>
    </location>
</feature>
<dbReference type="SUPFAM" id="SSF64263">
    <property type="entry name" value="Prokaryotic ribosomal protein L17"/>
    <property type="match status" value="1"/>
</dbReference>
<dbReference type="GO" id="GO:0022625">
    <property type="term" value="C:cytosolic large ribosomal subunit"/>
    <property type="evidence" value="ECO:0007669"/>
    <property type="project" value="TreeGrafter"/>
</dbReference>
<dbReference type="InterPro" id="IPR000456">
    <property type="entry name" value="Ribosomal_bL17"/>
</dbReference>
<accession>A0A1G1UZ19</accession>
<dbReference type="Gene3D" id="3.90.1030.10">
    <property type="entry name" value="Ribosomal protein L17"/>
    <property type="match status" value="1"/>
</dbReference>
<dbReference type="Pfam" id="PF01196">
    <property type="entry name" value="Ribosomal_L17"/>
    <property type="match status" value="1"/>
</dbReference>
<organism evidence="6 7">
    <name type="scientific">Candidatus Blackburnbacteria bacterium RIFCSPHIGHO2_01_FULL_43_15b</name>
    <dbReference type="NCBI Taxonomy" id="1797513"/>
    <lineage>
        <taxon>Bacteria</taxon>
        <taxon>Candidatus Blackburniibacteriota</taxon>
    </lineage>
</organism>
<evidence type="ECO:0000256" key="4">
    <source>
        <dbReference type="ARBA" id="ARBA00035494"/>
    </source>
</evidence>
<dbReference type="GO" id="GO:0003735">
    <property type="term" value="F:structural constituent of ribosome"/>
    <property type="evidence" value="ECO:0007669"/>
    <property type="project" value="InterPro"/>
</dbReference>